<evidence type="ECO:0000256" key="1">
    <source>
        <dbReference type="ARBA" id="ARBA00004167"/>
    </source>
</evidence>
<dbReference type="InterPro" id="IPR002889">
    <property type="entry name" value="WSC_carb-bd"/>
</dbReference>
<feature type="signal peptide" evidence="9">
    <location>
        <begin position="1"/>
        <end position="36"/>
    </location>
</feature>
<organism evidence="11 12">
    <name type="scientific">Eremothecium sinecaudum</name>
    <dbReference type="NCBI Taxonomy" id="45286"/>
    <lineage>
        <taxon>Eukaryota</taxon>
        <taxon>Fungi</taxon>
        <taxon>Dikarya</taxon>
        <taxon>Ascomycota</taxon>
        <taxon>Saccharomycotina</taxon>
        <taxon>Saccharomycetes</taxon>
        <taxon>Saccharomycetales</taxon>
        <taxon>Saccharomycetaceae</taxon>
        <taxon>Eremothecium</taxon>
    </lineage>
</organism>
<dbReference type="GO" id="GO:0005886">
    <property type="term" value="C:plasma membrane"/>
    <property type="evidence" value="ECO:0007669"/>
    <property type="project" value="TreeGrafter"/>
</dbReference>
<evidence type="ECO:0000256" key="2">
    <source>
        <dbReference type="ARBA" id="ARBA00022692"/>
    </source>
</evidence>
<comment type="subcellular location">
    <subcellularLocation>
        <location evidence="1">Membrane</location>
        <topology evidence="1">Single-pass membrane protein</topology>
    </subcellularLocation>
</comment>
<dbReference type="STRING" id="45286.A0A0X8HSL8"/>
<dbReference type="RefSeq" id="XP_017987721.1">
    <property type="nucleotide sequence ID" value="XM_018131701.1"/>
</dbReference>
<dbReference type="PANTHER" id="PTHR24269:SF16">
    <property type="entry name" value="PROTEIN SLG1"/>
    <property type="match status" value="1"/>
</dbReference>
<dbReference type="PANTHER" id="PTHR24269">
    <property type="entry name" value="KREMEN PROTEIN"/>
    <property type="match status" value="1"/>
</dbReference>
<dbReference type="OrthoDB" id="5985073at2759"/>
<dbReference type="GeneID" id="28723985"/>
<feature type="region of interest" description="Disordered" evidence="7">
    <location>
        <begin position="200"/>
        <end position="226"/>
    </location>
</feature>
<feature type="region of interest" description="Disordered" evidence="7">
    <location>
        <begin position="125"/>
        <end position="180"/>
    </location>
</feature>
<accession>A0A0X8HSL8</accession>
<evidence type="ECO:0000256" key="8">
    <source>
        <dbReference type="SAM" id="Phobius"/>
    </source>
</evidence>
<feature type="transmembrane region" description="Helical" evidence="8">
    <location>
        <begin position="232"/>
        <end position="254"/>
    </location>
</feature>
<sequence length="336" mass="35920">MLELARGSRWKDQISRFNSLKGWCLLMFLSVRSVSAVGTDLGCYSSIPQSFLDHEYQFNYQSSLACSQSCEKEGATYFALHNYGYCYCGNTDPSNLSKSNDCDTYCYGYAEENCGGKNAYRIFKMDEDGSGSGGGQQGSASPSSPPSGSNGGTPSTNTNQQTAPPGASNDPQQGSPTTVEPTVVTMTSIETRGGSVVYVTTNAPADSSPSSTSSGSSDNSKNSGKSVQTSTLIGAIVGSVVGLVLFALLLLIALRRIAARREQARMEKEYQEAIKPVDYDETMYLPSVLTDKTLHEKTSAKMNPFDDNRRFSTGSVVIDSPVIANTTLTVVNPDNA</sequence>
<feature type="compositionally biased region" description="Low complexity" evidence="7">
    <location>
        <begin position="201"/>
        <end position="226"/>
    </location>
</feature>
<name>A0A0X8HSL8_9SACH</name>
<evidence type="ECO:0000256" key="7">
    <source>
        <dbReference type="SAM" id="MobiDB-lite"/>
    </source>
</evidence>
<evidence type="ECO:0000313" key="11">
    <source>
        <dbReference type="EMBL" id="AMD20725.1"/>
    </source>
</evidence>
<reference evidence="11 12" key="1">
    <citation type="submission" date="2016-01" db="EMBL/GenBank/DDBJ databases">
        <title>Genome sequence of the yeast Holleya sinecauda.</title>
        <authorList>
            <person name="Dietrich F.S."/>
        </authorList>
    </citation>
    <scope>NUCLEOTIDE SEQUENCE [LARGE SCALE GENOMIC DNA]</scope>
    <source>
        <strain evidence="11 12">ATCC 58844</strain>
    </source>
</reference>
<feature type="domain" description="WSC" evidence="10">
    <location>
        <begin position="37"/>
        <end position="126"/>
    </location>
</feature>
<evidence type="ECO:0000256" key="4">
    <source>
        <dbReference type="ARBA" id="ARBA00022989"/>
    </source>
</evidence>
<keyword evidence="5 8" id="KW-0472">Membrane</keyword>
<keyword evidence="3 9" id="KW-0732">Signal</keyword>
<evidence type="ECO:0000256" key="6">
    <source>
        <dbReference type="ARBA" id="ARBA00023180"/>
    </source>
</evidence>
<dbReference type="EMBL" id="CP014244">
    <property type="protein sequence ID" value="AMD20725.1"/>
    <property type="molecule type" value="Genomic_DNA"/>
</dbReference>
<protein>
    <submittedName>
        <fullName evidence="11">HDL019Wp</fullName>
    </submittedName>
</protein>
<evidence type="ECO:0000313" key="12">
    <source>
        <dbReference type="Proteomes" id="UP000243052"/>
    </source>
</evidence>
<evidence type="ECO:0000256" key="5">
    <source>
        <dbReference type="ARBA" id="ARBA00023136"/>
    </source>
</evidence>
<dbReference type="SMART" id="SM00321">
    <property type="entry name" value="WSC"/>
    <property type="match status" value="1"/>
</dbReference>
<dbReference type="InterPro" id="IPR051836">
    <property type="entry name" value="Kremen_rcpt"/>
</dbReference>
<dbReference type="Proteomes" id="UP000243052">
    <property type="component" value="Chromosome iv"/>
</dbReference>
<evidence type="ECO:0000259" key="10">
    <source>
        <dbReference type="PROSITE" id="PS51212"/>
    </source>
</evidence>
<feature type="chain" id="PRO_5007066944" evidence="9">
    <location>
        <begin position="37"/>
        <end position="336"/>
    </location>
</feature>
<feature type="compositionally biased region" description="Low complexity" evidence="7">
    <location>
        <begin position="138"/>
        <end position="162"/>
    </location>
</feature>
<evidence type="ECO:0000256" key="3">
    <source>
        <dbReference type="ARBA" id="ARBA00022729"/>
    </source>
</evidence>
<evidence type="ECO:0000256" key="9">
    <source>
        <dbReference type="SAM" id="SignalP"/>
    </source>
</evidence>
<dbReference type="Pfam" id="PF01822">
    <property type="entry name" value="WSC"/>
    <property type="match status" value="1"/>
</dbReference>
<keyword evidence="4 8" id="KW-1133">Transmembrane helix</keyword>
<gene>
    <name evidence="11" type="ORF">AW171_hschr42632</name>
</gene>
<dbReference type="PROSITE" id="PS51212">
    <property type="entry name" value="WSC"/>
    <property type="match status" value="1"/>
</dbReference>
<keyword evidence="6" id="KW-0325">Glycoprotein</keyword>
<dbReference type="AlphaFoldDB" id="A0A0X8HSL8"/>
<proteinExistence type="predicted"/>
<keyword evidence="12" id="KW-1185">Reference proteome</keyword>
<keyword evidence="2 8" id="KW-0812">Transmembrane</keyword>